<dbReference type="Pfam" id="PF00069">
    <property type="entry name" value="Pkinase"/>
    <property type="match status" value="1"/>
</dbReference>
<keyword evidence="11" id="KW-1185">Reference proteome</keyword>
<dbReference type="PROSITE" id="PS50011">
    <property type="entry name" value="PROTEIN_KINASE_DOM"/>
    <property type="match status" value="1"/>
</dbReference>
<name>A0ABS3VF91_9ACTN</name>
<accession>A0ABS3VF91</accession>
<dbReference type="GO" id="GO:0016301">
    <property type="term" value="F:kinase activity"/>
    <property type="evidence" value="ECO:0007669"/>
    <property type="project" value="UniProtKB-KW"/>
</dbReference>
<feature type="domain" description="Protein kinase" evidence="9">
    <location>
        <begin position="15"/>
        <end position="273"/>
    </location>
</feature>
<keyword evidence="5 10" id="KW-0418">Kinase</keyword>
<reference evidence="10 11" key="1">
    <citation type="submission" date="2021-03" db="EMBL/GenBank/DDBJ databases">
        <authorList>
            <person name="Lee D.-H."/>
        </authorList>
    </citation>
    <scope>NUCLEOTIDE SEQUENCE [LARGE SCALE GENOMIC DNA]</scope>
    <source>
        <strain evidence="10 11">MMS20-R2-23</strain>
    </source>
</reference>
<dbReference type="Gene3D" id="3.30.200.20">
    <property type="entry name" value="Phosphorylase Kinase, domain 1"/>
    <property type="match status" value="1"/>
</dbReference>
<dbReference type="InterPro" id="IPR011009">
    <property type="entry name" value="Kinase-like_dom_sf"/>
</dbReference>
<evidence type="ECO:0000259" key="9">
    <source>
        <dbReference type="PROSITE" id="PS50011"/>
    </source>
</evidence>
<dbReference type="PANTHER" id="PTHR43289">
    <property type="entry name" value="MITOGEN-ACTIVATED PROTEIN KINASE KINASE KINASE 20-RELATED"/>
    <property type="match status" value="1"/>
</dbReference>
<dbReference type="Gene3D" id="1.10.510.10">
    <property type="entry name" value="Transferase(Phosphotransferase) domain 1"/>
    <property type="match status" value="1"/>
</dbReference>
<dbReference type="InterPro" id="IPR000719">
    <property type="entry name" value="Prot_kinase_dom"/>
</dbReference>
<dbReference type="PROSITE" id="PS00107">
    <property type="entry name" value="PROTEIN_KINASE_ATP"/>
    <property type="match status" value="1"/>
</dbReference>
<keyword evidence="3" id="KW-0808">Transferase</keyword>
<organism evidence="10 11">
    <name type="scientific">Micromonospora antibiotica</name>
    <dbReference type="NCBI Taxonomy" id="2807623"/>
    <lineage>
        <taxon>Bacteria</taxon>
        <taxon>Bacillati</taxon>
        <taxon>Actinomycetota</taxon>
        <taxon>Actinomycetes</taxon>
        <taxon>Micromonosporales</taxon>
        <taxon>Micromonosporaceae</taxon>
        <taxon>Micromonospora</taxon>
    </lineage>
</organism>
<feature type="compositionally biased region" description="Low complexity" evidence="8">
    <location>
        <begin position="343"/>
        <end position="362"/>
    </location>
</feature>
<keyword evidence="4 7" id="KW-0547">Nucleotide-binding</keyword>
<evidence type="ECO:0000313" key="10">
    <source>
        <dbReference type="EMBL" id="MBO4164229.1"/>
    </source>
</evidence>
<dbReference type="SUPFAM" id="SSF56112">
    <property type="entry name" value="Protein kinase-like (PK-like)"/>
    <property type="match status" value="1"/>
</dbReference>
<evidence type="ECO:0000256" key="4">
    <source>
        <dbReference type="ARBA" id="ARBA00022741"/>
    </source>
</evidence>
<evidence type="ECO:0000256" key="8">
    <source>
        <dbReference type="SAM" id="MobiDB-lite"/>
    </source>
</evidence>
<evidence type="ECO:0000313" key="11">
    <source>
        <dbReference type="Proteomes" id="UP000671399"/>
    </source>
</evidence>
<feature type="compositionally biased region" description="Basic and acidic residues" evidence="8">
    <location>
        <begin position="314"/>
        <end position="328"/>
    </location>
</feature>
<dbReference type="EMBL" id="JAGFWR010000022">
    <property type="protein sequence ID" value="MBO4164229.1"/>
    <property type="molecule type" value="Genomic_DNA"/>
</dbReference>
<protein>
    <recommendedName>
        <fullName evidence="1">non-specific serine/threonine protein kinase</fullName>
        <ecNumber evidence="1">2.7.11.1</ecNumber>
    </recommendedName>
</protein>
<dbReference type="EC" id="2.7.11.1" evidence="1"/>
<evidence type="ECO:0000256" key="2">
    <source>
        <dbReference type="ARBA" id="ARBA00022527"/>
    </source>
</evidence>
<feature type="region of interest" description="Disordered" evidence="8">
    <location>
        <begin position="480"/>
        <end position="526"/>
    </location>
</feature>
<keyword evidence="6 7" id="KW-0067">ATP-binding</keyword>
<sequence length="700" mass="72963">MVRRTVQQVVIAGRYRLLNLVGRGGMGRVWLARDEVLHREVAVKEVVPPAWLADDERDEVRLRTLREARTAARLNHPNVVRVYDVVQIEERPWIVMEYVLSRSLQAVLDTTGPVDPVRAAEIGLALLAALRAAHSAGVLHRDVKPQNVLVADDGRVMLTDFGLATFDGGDGLMTRPGMVLGSPQFVAPERAADGVSSVEADMWSLGATLHAAVEGRSPYARSTAMATLAALASSPPDPAPHAGPLRPVLDGLLLRDPRQRIGHDETNRRLEAVTRPTPAAEPPTVILPVARPVGVARPPRPGGDGEPTQQPTDRAGRSRAELDAEREWGPPGRRVAGDSGERPTTSSSPMSAGTTGSTSSGPESDRPGPGVGAPDGSVPTSGPATAAPGSGGPAPAGAGAEPGVPGGHGPGADPGRGGAGGRGPGRSGAGAGSRRATGTGGVVGMFTRLPGGTRGWLLAGATLAVGATVGIGTTFAIDNDEQRAAPRSTDVPVTGVPSTRPYGPPGAEQGRPNPPPGAPGLAPPPLPCLRPDPVGTKVTGRPATVDGGFRPPAGWTWYDGAGFRIAVPVGWLRTQEGQVACFRDPGSRRTLSVEPLAGGGGGALDRLRAEERTQLDFNALPGYDKIRLDTLDDDGAQWECRWDTPFGGREHAVRMIPGRNLSGFILSWSAADEDWSNSTSQLRVVRESFQGRSTEVTSPT</sequence>
<dbReference type="InterPro" id="IPR008271">
    <property type="entry name" value="Ser/Thr_kinase_AS"/>
</dbReference>
<evidence type="ECO:0000256" key="7">
    <source>
        <dbReference type="PROSITE-ProRule" id="PRU10141"/>
    </source>
</evidence>
<gene>
    <name evidence="10" type="ORF">JQN83_25925</name>
</gene>
<dbReference type="InterPro" id="IPR017441">
    <property type="entry name" value="Protein_kinase_ATP_BS"/>
</dbReference>
<dbReference type="PANTHER" id="PTHR43289:SF6">
    <property type="entry name" value="SERINE_THREONINE-PROTEIN KINASE NEKL-3"/>
    <property type="match status" value="1"/>
</dbReference>
<evidence type="ECO:0000256" key="1">
    <source>
        <dbReference type="ARBA" id="ARBA00012513"/>
    </source>
</evidence>
<evidence type="ECO:0000256" key="3">
    <source>
        <dbReference type="ARBA" id="ARBA00022679"/>
    </source>
</evidence>
<feature type="binding site" evidence="7">
    <location>
        <position position="44"/>
    </location>
    <ligand>
        <name>ATP</name>
        <dbReference type="ChEBI" id="CHEBI:30616"/>
    </ligand>
</feature>
<dbReference type="PROSITE" id="PS00108">
    <property type="entry name" value="PROTEIN_KINASE_ST"/>
    <property type="match status" value="1"/>
</dbReference>
<dbReference type="Proteomes" id="UP000671399">
    <property type="component" value="Unassembled WGS sequence"/>
</dbReference>
<feature type="compositionally biased region" description="Low complexity" evidence="8">
    <location>
        <begin position="378"/>
        <end position="388"/>
    </location>
</feature>
<comment type="caution">
    <text evidence="10">The sequence shown here is derived from an EMBL/GenBank/DDBJ whole genome shotgun (WGS) entry which is preliminary data.</text>
</comment>
<feature type="compositionally biased region" description="Pro residues" evidence="8">
    <location>
        <begin position="512"/>
        <end position="526"/>
    </location>
</feature>
<evidence type="ECO:0000256" key="5">
    <source>
        <dbReference type="ARBA" id="ARBA00022777"/>
    </source>
</evidence>
<dbReference type="SMART" id="SM00220">
    <property type="entry name" value="S_TKc"/>
    <property type="match status" value="1"/>
</dbReference>
<evidence type="ECO:0000256" key="6">
    <source>
        <dbReference type="ARBA" id="ARBA00022840"/>
    </source>
</evidence>
<keyword evidence="2" id="KW-0723">Serine/threonine-protein kinase</keyword>
<feature type="compositionally biased region" description="Low complexity" evidence="8">
    <location>
        <begin position="288"/>
        <end position="297"/>
    </location>
</feature>
<feature type="compositionally biased region" description="Gly residues" evidence="8">
    <location>
        <begin position="404"/>
        <end position="431"/>
    </location>
</feature>
<dbReference type="CDD" id="cd14014">
    <property type="entry name" value="STKc_PknB_like"/>
    <property type="match status" value="1"/>
</dbReference>
<feature type="compositionally biased region" description="Basic and acidic residues" evidence="8">
    <location>
        <begin position="258"/>
        <end position="272"/>
    </location>
</feature>
<feature type="region of interest" description="Disordered" evidence="8">
    <location>
        <begin position="258"/>
        <end position="443"/>
    </location>
</feature>
<proteinExistence type="predicted"/>